<evidence type="ECO:0000256" key="4">
    <source>
        <dbReference type="ARBA" id="ARBA00023015"/>
    </source>
</evidence>
<dbReference type="GO" id="GO:0003714">
    <property type="term" value="F:transcription corepressor activity"/>
    <property type="evidence" value="ECO:0007669"/>
    <property type="project" value="TreeGrafter"/>
</dbReference>
<evidence type="ECO:0000256" key="1">
    <source>
        <dbReference type="ARBA" id="ARBA00004123"/>
    </source>
</evidence>
<dbReference type="GeneID" id="116530633"/>
<dbReference type="CTD" id="126272"/>
<evidence type="ECO:0000256" key="5">
    <source>
        <dbReference type="ARBA" id="ARBA00023163"/>
    </source>
</evidence>
<dbReference type="GO" id="GO:0005654">
    <property type="term" value="C:nucleoplasm"/>
    <property type="evidence" value="ECO:0007669"/>
    <property type="project" value="TreeGrafter"/>
</dbReference>
<gene>
    <name evidence="9" type="primary">EID2B</name>
</gene>
<dbReference type="RefSeq" id="XP_032104682.1">
    <property type="nucleotide sequence ID" value="XM_032248791.1"/>
</dbReference>
<dbReference type="PANTHER" id="PTHR15556:SF4">
    <property type="entry name" value="EP300-INTERACTING INHIBITOR OF DIFFERENTIATION 2B"/>
    <property type="match status" value="1"/>
</dbReference>
<name>A0A6J3FH32_SAPAP</name>
<keyword evidence="8" id="KW-1185">Reference proteome</keyword>
<evidence type="ECO:0000313" key="8">
    <source>
        <dbReference type="Proteomes" id="UP000504640"/>
    </source>
</evidence>
<dbReference type="InterPro" id="IPR033258">
    <property type="entry name" value="EID"/>
</dbReference>
<keyword evidence="4" id="KW-0805">Transcription regulation</keyword>
<protein>
    <submittedName>
        <fullName evidence="9">EP300-interacting inhibitor of differentiation 2B</fullName>
    </submittedName>
</protein>
<comment type="subcellular location">
    <subcellularLocation>
        <location evidence="1">Nucleus</location>
    </subcellularLocation>
</comment>
<keyword evidence="2" id="KW-0678">Repressor</keyword>
<keyword evidence="5" id="KW-0804">Transcription</keyword>
<accession>A0A6J3FH32</accession>
<feature type="region of interest" description="Disordered" evidence="7">
    <location>
        <begin position="38"/>
        <end position="113"/>
    </location>
</feature>
<sequence length="197" mass="20665">MRTHAAVTRTPRFAHAHVPRTAVKCSDSHLRRNAQTMAEPTGLSEMSELPGDSSVPQVGTASGVSDVLQGAVGGGGRAQEAGEGPVAEAARSMARVPGPVPGPIPSGVPGLASAPDPNQQLGFLGINQHLLFREYLDSSSMIPVRLLRDFEERRRLFVEGCKAREAAFDADPPQMDFAAVAFAVALTASETLSPLAD</sequence>
<keyword evidence="6" id="KW-0539">Nucleus</keyword>
<proteinExistence type="predicted"/>
<feature type="compositionally biased region" description="Polar residues" evidence="7">
    <location>
        <begin position="54"/>
        <end position="63"/>
    </location>
</feature>
<reference evidence="9" key="1">
    <citation type="submission" date="2025-08" db="UniProtKB">
        <authorList>
            <consortium name="RefSeq"/>
        </authorList>
    </citation>
    <scope>IDENTIFICATION</scope>
    <source>
        <tissue evidence="9">Blood</tissue>
    </source>
</reference>
<organism evidence="8 9">
    <name type="scientific">Sapajus apella</name>
    <name type="common">Brown-capped capuchin</name>
    <name type="synonym">Cebus apella</name>
    <dbReference type="NCBI Taxonomy" id="9515"/>
    <lineage>
        <taxon>Eukaryota</taxon>
        <taxon>Metazoa</taxon>
        <taxon>Chordata</taxon>
        <taxon>Craniata</taxon>
        <taxon>Vertebrata</taxon>
        <taxon>Euteleostomi</taxon>
        <taxon>Mammalia</taxon>
        <taxon>Eutheria</taxon>
        <taxon>Euarchontoglires</taxon>
        <taxon>Primates</taxon>
        <taxon>Haplorrhini</taxon>
        <taxon>Platyrrhini</taxon>
        <taxon>Cebidae</taxon>
        <taxon>Cebinae</taxon>
        <taxon>Sapajus</taxon>
    </lineage>
</organism>
<dbReference type="Proteomes" id="UP000504640">
    <property type="component" value="Unplaced"/>
</dbReference>
<evidence type="ECO:0000256" key="7">
    <source>
        <dbReference type="SAM" id="MobiDB-lite"/>
    </source>
</evidence>
<dbReference type="GO" id="GO:0030154">
    <property type="term" value="P:cell differentiation"/>
    <property type="evidence" value="ECO:0007669"/>
    <property type="project" value="UniProtKB-KW"/>
</dbReference>
<dbReference type="AlphaFoldDB" id="A0A6J3FH32"/>
<dbReference type="PANTHER" id="PTHR15556">
    <property type="entry name" value="EP300-INTERACTING INHIBITOR OF DIFFERENTIATION 2-RELATED"/>
    <property type="match status" value="1"/>
</dbReference>
<evidence type="ECO:0000256" key="3">
    <source>
        <dbReference type="ARBA" id="ARBA00022782"/>
    </source>
</evidence>
<evidence type="ECO:0000313" key="9">
    <source>
        <dbReference type="RefSeq" id="XP_032104682.1"/>
    </source>
</evidence>
<keyword evidence="3" id="KW-0221">Differentiation</keyword>
<evidence type="ECO:0000256" key="6">
    <source>
        <dbReference type="ARBA" id="ARBA00023242"/>
    </source>
</evidence>
<evidence type="ECO:0000256" key="2">
    <source>
        <dbReference type="ARBA" id="ARBA00022491"/>
    </source>
</evidence>